<dbReference type="EMBL" id="JABBFV010000004">
    <property type="protein sequence ID" value="NML09952.1"/>
    <property type="molecule type" value="Genomic_DNA"/>
</dbReference>
<keyword evidence="1" id="KW-0732">Signal</keyword>
<dbReference type="Proteomes" id="UP000519023">
    <property type="component" value="Unassembled WGS sequence"/>
</dbReference>
<feature type="chain" id="PRO_5030670008" evidence="1">
    <location>
        <begin position="25"/>
        <end position="59"/>
    </location>
</feature>
<comment type="caution">
    <text evidence="2">The sequence shown here is derived from an EMBL/GenBank/DDBJ whole genome shotgun (WGS) entry which is preliminary data.</text>
</comment>
<reference evidence="2 3" key="1">
    <citation type="submission" date="2020-04" db="EMBL/GenBank/DDBJ databases">
        <title>Sphingobium sp. AR-3-1 isolated from Arctic soil.</title>
        <authorList>
            <person name="Dahal R.H."/>
            <person name="Chaudhary D.K."/>
        </authorList>
    </citation>
    <scope>NUCLEOTIDE SEQUENCE [LARGE SCALE GENOMIC DNA]</scope>
    <source>
        <strain evidence="2 3">AR-3-1</strain>
    </source>
</reference>
<evidence type="ECO:0000313" key="2">
    <source>
        <dbReference type="EMBL" id="NML09952.1"/>
    </source>
</evidence>
<organism evidence="2 3">
    <name type="scientific">Sphingobium psychrophilum</name>
    <dbReference type="NCBI Taxonomy" id="2728834"/>
    <lineage>
        <taxon>Bacteria</taxon>
        <taxon>Pseudomonadati</taxon>
        <taxon>Pseudomonadota</taxon>
        <taxon>Alphaproteobacteria</taxon>
        <taxon>Sphingomonadales</taxon>
        <taxon>Sphingomonadaceae</taxon>
        <taxon>Sphingobium</taxon>
    </lineage>
</organism>
<keyword evidence="3" id="KW-1185">Reference proteome</keyword>
<accession>A0A7X9ZRX1</accession>
<evidence type="ECO:0000313" key="3">
    <source>
        <dbReference type="Proteomes" id="UP000519023"/>
    </source>
</evidence>
<evidence type="ECO:0000256" key="1">
    <source>
        <dbReference type="SAM" id="SignalP"/>
    </source>
</evidence>
<name>A0A7X9ZRX1_9SPHN</name>
<dbReference type="AlphaFoldDB" id="A0A7X9ZRX1"/>
<protein>
    <submittedName>
        <fullName evidence="2">Uncharacterized protein</fullName>
    </submittedName>
</protein>
<feature type="signal peptide" evidence="1">
    <location>
        <begin position="1"/>
        <end position="24"/>
    </location>
</feature>
<proteinExistence type="predicted"/>
<sequence length="59" mass="6116">MTKMVASALLGLAMIVGNVAPASAAPCKDAKGKFVKCAPKPPVKKAVCKNAKGRFIKCR</sequence>
<gene>
    <name evidence="2" type="ORF">HHL08_07275</name>
</gene>